<name>A0A376BVQ4_9NEIS</name>
<dbReference type="InterPro" id="IPR003325">
    <property type="entry name" value="TerD"/>
</dbReference>
<dbReference type="EMBL" id="UFSO01000003">
    <property type="protein sequence ID" value="SSY81020.1"/>
    <property type="molecule type" value="Genomic_DNA"/>
</dbReference>
<evidence type="ECO:0000256" key="2">
    <source>
        <dbReference type="ARBA" id="ARBA00022686"/>
    </source>
</evidence>
<keyword evidence="2" id="KW-0778">Tellurium resistance</keyword>
<evidence type="ECO:0000313" key="5">
    <source>
        <dbReference type="Proteomes" id="UP000254209"/>
    </source>
</evidence>
<evidence type="ECO:0000259" key="3">
    <source>
        <dbReference type="Pfam" id="PF02342"/>
    </source>
</evidence>
<dbReference type="AlphaFoldDB" id="A0A376BVQ4"/>
<feature type="domain" description="TerD" evidence="3">
    <location>
        <begin position="1"/>
        <end position="194"/>
    </location>
</feature>
<comment type="similarity">
    <text evidence="1">Belongs to the CAPAB/TerDEXZ family.</text>
</comment>
<organism evidence="4 5">
    <name type="scientific">Alysiella crassa</name>
    <dbReference type="NCBI Taxonomy" id="153491"/>
    <lineage>
        <taxon>Bacteria</taxon>
        <taxon>Pseudomonadati</taxon>
        <taxon>Pseudomonadota</taxon>
        <taxon>Betaproteobacteria</taxon>
        <taxon>Neisseriales</taxon>
        <taxon>Neisseriaceae</taxon>
        <taxon>Alysiella</taxon>
    </lineage>
</organism>
<dbReference type="CDD" id="cd06974">
    <property type="entry name" value="TerD_like"/>
    <property type="match status" value="1"/>
</dbReference>
<dbReference type="RefSeq" id="WP_034291108.1">
    <property type="nucleotide sequence ID" value="NZ_CP091519.2"/>
</dbReference>
<evidence type="ECO:0000313" key="4">
    <source>
        <dbReference type="EMBL" id="SSY81020.1"/>
    </source>
</evidence>
<dbReference type="Gene3D" id="2.60.60.30">
    <property type="entry name" value="sav2460 like domains"/>
    <property type="match status" value="1"/>
</dbReference>
<gene>
    <name evidence="4" type="primary">yceD_1</name>
    <name evidence="4" type="ORF">NCTC10283_02584</name>
</gene>
<sequence length="208" mass="22796">MAISLRKGQGVNLRKDTGFDLSRLSVGLGWEVVNASPEYDLDAVAFVLNANGKVGNLGKLNENGRPTLMGGDVVFYNSLVHPSGKIRLSGDNRTGSASQNDDETIEVDLDNLPAEYTAIVFLVTIFKGKERGQSFAGVNQARIRALDAKGREICYYEIGGKSDNSSHCTMTFARVERDAQGSWVFRAVGEFAETDRFVDLLKSDYIPY</sequence>
<keyword evidence="5" id="KW-1185">Reference proteome</keyword>
<proteinExistence type="inferred from homology"/>
<dbReference type="OrthoDB" id="5321109at2"/>
<evidence type="ECO:0000256" key="1">
    <source>
        <dbReference type="ARBA" id="ARBA00008775"/>
    </source>
</evidence>
<dbReference type="PANTHER" id="PTHR32097:SF4">
    <property type="entry name" value="GENERAL STRESS PROTEIN 16U"/>
    <property type="match status" value="1"/>
</dbReference>
<reference evidence="4 5" key="1">
    <citation type="submission" date="2018-06" db="EMBL/GenBank/DDBJ databases">
        <authorList>
            <consortium name="Pathogen Informatics"/>
            <person name="Doyle S."/>
        </authorList>
    </citation>
    <scope>NUCLEOTIDE SEQUENCE [LARGE SCALE GENOMIC DNA]</scope>
    <source>
        <strain evidence="4 5">NCTC10283</strain>
    </source>
</reference>
<dbReference type="GO" id="GO:0046690">
    <property type="term" value="P:response to tellurium ion"/>
    <property type="evidence" value="ECO:0007669"/>
    <property type="project" value="UniProtKB-KW"/>
</dbReference>
<accession>A0A376BVQ4</accession>
<dbReference type="PANTHER" id="PTHR32097">
    <property type="entry name" value="CAMP-BINDING PROTEIN 1-RELATED"/>
    <property type="match status" value="1"/>
</dbReference>
<protein>
    <submittedName>
        <fullName evidence="4">General stress protein 16U</fullName>
    </submittedName>
</protein>
<dbReference type="Pfam" id="PF02342">
    <property type="entry name" value="TerD"/>
    <property type="match status" value="1"/>
</dbReference>
<dbReference type="Proteomes" id="UP000254209">
    <property type="component" value="Unassembled WGS sequence"/>
</dbReference>
<dbReference type="InterPro" id="IPR051324">
    <property type="entry name" value="Stress/Tellurium_Resist"/>
</dbReference>
<dbReference type="STRING" id="1120980.GCA_000745955_00364"/>